<evidence type="ECO:0000259" key="2">
    <source>
        <dbReference type="SMART" id="SM00959"/>
    </source>
</evidence>
<gene>
    <name evidence="3" type="ORF">Slati_1985200</name>
</gene>
<dbReference type="PANTHER" id="PTHR34449">
    <property type="entry name" value="RHO TERMINATION FACTOR"/>
    <property type="match status" value="1"/>
</dbReference>
<comment type="caution">
    <text evidence="3">The sequence shown here is derived from an EMBL/GenBank/DDBJ whole genome shotgun (WGS) entry which is preliminary data.</text>
</comment>
<feature type="compositionally biased region" description="Basic residues" evidence="1">
    <location>
        <begin position="165"/>
        <end position="179"/>
    </location>
</feature>
<feature type="compositionally biased region" description="Basic and acidic residues" evidence="1">
    <location>
        <begin position="26"/>
        <end position="43"/>
    </location>
</feature>
<feature type="compositionally biased region" description="Basic and acidic residues" evidence="1">
    <location>
        <begin position="184"/>
        <end position="197"/>
    </location>
</feature>
<dbReference type="Gene3D" id="1.10.720.10">
    <property type="match status" value="1"/>
</dbReference>
<sequence>MSPPPAKDSSFDDSSDSSDDEDYSNVEEKKHHSGPTEHLKAYQEEMGGGSVLYPHSLLHLPSFSASTRPNLFNLAELANRFSVPSIRADGNRERSQKNSPGRAPKADAQEDDPQSFDGRSSPNKEEILALFKRIQSSISKGEKRNSKVAEDKPSAESILEVLHQSRTRGKAKSLGKKGSKLPSVRKESLKKEERVEHSSTMGLRSTRPPSSFARRSPIPTLSSQRDEIQQKSETSPETVKRDQTQLKNETLLATDDDNDQPPEVKFEEMKLAELKEVAKSKGIRGYSKLKKSELVELLISSLNNASP</sequence>
<dbReference type="EMBL" id="JACGWN010000007">
    <property type="protein sequence ID" value="KAL0442625.1"/>
    <property type="molecule type" value="Genomic_DNA"/>
</dbReference>
<feature type="compositionally biased region" description="Polar residues" evidence="1">
    <location>
        <begin position="198"/>
        <end position="209"/>
    </location>
</feature>
<feature type="compositionally biased region" description="Basic and acidic residues" evidence="1">
    <location>
        <begin position="140"/>
        <end position="154"/>
    </location>
</feature>
<organism evidence="3">
    <name type="scientific">Sesamum latifolium</name>
    <dbReference type="NCBI Taxonomy" id="2727402"/>
    <lineage>
        <taxon>Eukaryota</taxon>
        <taxon>Viridiplantae</taxon>
        <taxon>Streptophyta</taxon>
        <taxon>Embryophyta</taxon>
        <taxon>Tracheophyta</taxon>
        <taxon>Spermatophyta</taxon>
        <taxon>Magnoliopsida</taxon>
        <taxon>eudicotyledons</taxon>
        <taxon>Gunneridae</taxon>
        <taxon>Pentapetalae</taxon>
        <taxon>asterids</taxon>
        <taxon>lamiids</taxon>
        <taxon>Lamiales</taxon>
        <taxon>Pedaliaceae</taxon>
        <taxon>Sesamum</taxon>
    </lineage>
</organism>
<feature type="compositionally biased region" description="Acidic residues" evidence="1">
    <location>
        <begin position="11"/>
        <end position="25"/>
    </location>
</feature>
<dbReference type="PANTHER" id="PTHR34449:SF2">
    <property type="entry name" value="RHO TERMINATION FACTOR"/>
    <property type="match status" value="1"/>
</dbReference>
<feature type="domain" description="Rho termination factor-like N-terminal" evidence="2">
    <location>
        <begin position="265"/>
        <end position="307"/>
    </location>
</feature>
<proteinExistence type="predicted"/>
<protein>
    <recommendedName>
        <fullName evidence="2">Rho termination factor-like N-terminal domain-containing protein</fullName>
    </recommendedName>
</protein>
<dbReference type="AlphaFoldDB" id="A0AAW2WML8"/>
<accession>A0AAW2WML8</accession>
<dbReference type="Pfam" id="PF07498">
    <property type="entry name" value="Rho_N"/>
    <property type="match status" value="1"/>
</dbReference>
<dbReference type="InterPro" id="IPR011112">
    <property type="entry name" value="Rho-like_N"/>
</dbReference>
<name>A0AAW2WML8_9LAMI</name>
<evidence type="ECO:0000313" key="3">
    <source>
        <dbReference type="EMBL" id="KAL0442625.1"/>
    </source>
</evidence>
<evidence type="ECO:0000256" key="1">
    <source>
        <dbReference type="SAM" id="MobiDB-lite"/>
    </source>
</evidence>
<dbReference type="GO" id="GO:0006353">
    <property type="term" value="P:DNA-templated transcription termination"/>
    <property type="evidence" value="ECO:0007669"/>
    <property type="project" value="InterPro"/>
</dbReference>
<feature type="region of interest" description="Disordered" evidence="1">
    <location>
        <begin position="1"/>
        <end position="43"/>
    </location>
</feature>
<dbReference type="SMART" id="SM00959">
    <property type="entry name" value="Rho_N"/>
    <property type="match status" value="1"/>
</dbReference>
<reference evidence="3" key="2">
    <citation type="journal article" date="2024" name="Plant">
        <title>Genomic evolution and insights into agronomic trait innovations of Sesamum species.</title>
        <authorList>
            <person name="Miao H."/>
            <person name="Wang L."/>
            <person name="Qu L."/>
            <person name="Liu H."/>
            <person name="Sun Y."/>
            <person name="Le M."/>
            <person name="Wang Q."/>
            <person name="Wei S."/>
            <person name="Zheng Y."/>
            <person name="Lin W."/>
            <person name="Duan Y."/>
            <person name="Cao H."/>
            <person name="Xiong S."/>
            <person name="Wang X."/>
            <person name="Wei L."/>
            <person name="Li C."/>
            <person name="Ma Q."/>
            <person name="Ju M."/>
            <person name="Zhao R."/>
            <person name="Li G."/>
            <person name="Mu C."/>
            <person name="Tian Q."/>
            <person name="Mei H."/>
            <person name="Zhang T."/>
            <person name="Gao T."/>
            <person name="Zhang H."/>
        </authorList>
    </citation>
    <scope>NUCLEOTIDE SEQUENCE</scope>
    <source>
        <strain evidence="3">KEN1</strain>
    </source>
</reference>
<feature type="region of interest" description="Disordered" evidence="1">
    <location>
        <begin position="82"/>
        <end position="264"/>
    </location>
</feature>
<reference evidence="3" key="1">
    <citation type="submission" date="2020-06" db="EMBL/GenBank/DDBJ databases">
        <authorList>
            <person name="Li T."/>
            <person name="Hu X."/>
            <person name="Zhang T."/>
            <person name="Song X."/>
            <person name="Zhang H."/>
            <person name="Dai N."/>
            <person name="Sheng W."/>
            <person name="Hou X."/>
            <person name="Wei L."/>
        </authorList>
    </citation>
    <scope>NUCLEOTIDE SEQUENCE</scope>
    <source>
        <strain evidence="3">KEN1</strain>
        <tissue evidence="3">Leaf</tissue>
    </source>
</reference>